<dbReference type="RefSeq" id="WP_115892353.1">
    <property type="nucleotide sequence ID" value="NZ_QREL01000001.1"/>
</dbReference>
<evidence type="ECO:0000313" key="3">
    <source>
        <dbReference type="Proteomes" id="UP000256864"/>
    </source>
</evidence>
<organism evidence="2 3">
    <name type="scientific">Methanothermobacter defluvii</name>
    <dbReference type="NCBI Taxonomy" id="49339"/>
    <lineage>
        <taxon>Archaea</taxon>
        <taxon>Methanobacteriati</taxon>
        <taxon>Methanobacteriota</taxon>
        <taxon>Methanomada group</taxon>
        <taxon>Methanobacteria</taxon>
        <taxon>Methanobacteriales</taxon>
        <taxon>Methanobacteriaceae</taxon>
        <taxon>Methanothermobacter</taxon>
    </lineage>
</organism>
<dbReference type="EMBL" id="QREL01000001">
    <property type="protein sequence ID" value="REE28878.1"/>
    <property type="molecule type" value="Genomic_DNA"/>
</dbReference>
<feature type="domain" description="CobN/magnesium chelatase" evidence="1">
    <location>
        <begin position="151"/>
        <end position="1169"/>
    </location>
</feature>
<name>A0A371NFX9_9EURY</name>
<sequence>MKRILAVTTMNNTASLKEALTRIREEHGDIVSITKVYLEKYEDPRVPMDDVAEYIDESDIILVDIRGNERIGRELPGILRDRDKTVISLVWGSNHILSLTSMGKLDLGELVAAAPGRIDSLVRERDLEAILELHGSDEIRDDLKRWFQAMDYYGAGDPDNIMNLILFLLDSYTDLEVPFEDPVEMPPYGLYLPFRGFYRDLESYRRASNFNPELSTVGMLFYSGMHFDDTRPLVEELYSRLHGSVNCTVVFSDVENNLRAIEEYMGDMDLFVNMQYFQLNRGPLGGDPGATRRLLRRIGAPYLICLRGYETDLDEWEAGGEGLNPMEIVLGITLPELDGGFEPVFTAGMRTLNDPDLGEVRVVDVVPERMDRFAARILNWLKLRTMENHEKRIGIILYDYPPGEANLGNAGYLDVFESLEVFLRRLRERGYSVRIPDEPIKDILMREGLINSPSYHEYGGHRIPLSDYLEFFSRLPERIQDDVRARWGEPPGELMVDGDDIIIPVTELGSVYLCIQPSRGIMETDSYHSRDNPPHHQYLAFYAYLNSVGLDAIIHFGMHGTLEFLPGRETALGAECYPDLLLGELPNIYLYWAGNTSESTIARRRTYALPVAHASPPVRQSDLYGDYLVLEELIDQWHGDPDDGLRDEIIERASQLNLRGDIPEIESELFRMKRRLIPRGLHIMDSEWDPDDMVSYLLGVLRFDREYPSIHSMVAEKLGLDYRGSMDTSTGWEIERRAAEALKRIVTGKSVDLPPEYVEWVRSLSERCDFRGESRGLLEALEGRYVNPSRGGDPIRDPEVYPTGYSMHAFDPMKIPAPLAESRGRLAARKLLEDYLEENGRYPETVAVVLWGFETLKTGGDTISMILELLGVRINRKYGPWAKNIDVIPLNELGRPRVDVLVNICGIFRDTLGSQIEILNRAFKTVAGLDEDPEDNYILKHNLEDGWVKVPPRIFGPGPAEYASSIPDIIGGGAWDQEDELAAAYLGEMCYAYLPDSVREAPDEFRRNLQRVELVAQERDNVEYEVTDLDHYYEFMGGLTSSVRSLGGSCSVRVVDSTEDEIYVEGLDEVIGRAARCRILNPVWLDGMLAHDHHGAKNIKDRVEHLLGFSATTGAVDNWVYDDVAETLILDDEMRRRISENNPYAAVRMGEILLETAERGYWDAPDETLNRIREVLLGLEYELE</sequence>
<dbReference type="AlphaFoldDB" id="A0A371NFX9"/>
<dbReference type="Proteomes" id="UP000256864">
    <property type="component" value="Unassembled WGS sequence"/>
</dbReference>
<protein>
    <submittedName>
        <fullName evidence="2">Cobaltochelatase CobN subunit</fullName>
    </submittedName>
</protein>
<dbReference type="Pfam" id="PF02514">
    <property type="entry name" value="CobN-Mg_chel"/>
    <property type="match status" value="1"/>
</dbReference>
<dbReference type="PANTHER" id="PTHR44119:SF1">
    <property type="entry name" value="MAGNESIUM-CHELATASE SUBUNIT CHLH, CHLOROPLASTIC"/>
    <property type="match status" value="1"/>
</dbReference>
<proteinExistence type="predicted"/>
<dbReference type="CDD" id="cd10150">
    <property type="entry name" value="CobN_like"/>
    <property type="match status" value="1"/>
</dbReference>
<evidence type="ECO:0000313" key="2">
    <source>
        <dbReference type="EMBL" id="REE28878.1"/>
    </source>
</evidence>
<gene>
    <name evidence="2" type="ORF">C7452_0903</name>
</gene>
<dbReference type="PANTHER" id="PTHR44119">
    <property type="entry name" value="MAGNESIUM-CHELATASE SUBUNIT CHLH, CHLOROPLASTIC"/>
    <property type="match status" value="1"/>
</dbReference>
<keyword evidence="3" id="KW-1185">Reference proteome</keyword>
<accession>A0A371NFX9</accession>
<evidence type="ECO:0000259" key="1">
    <source>
        <dbReference type="Pfam" id="PF02514"/>
    </source>
</evidence>
<reference evidence="2 3" key="1">
    <citation type="submission" date="2018-07" db="EMBL/GenBank/DDBJ databases">
        <title>Genomic Encyclopedia of Type Strains, Phase IV (KMG-IV): sequencing the most valuable type-strain genomes for metagenomic binning, comparative biology and taxonomic classification.</title>
        <authorList>
            <person name="Goeker M."/>
        </authorList>
    </citation>
    <scope>NUCLEOTIDE SEQUENCE [LARGE SCALE GENOMIC DNA]</scope>
    <source>
        <strain evidence="2 3">DSM 7466</strain>
    </source>
</reference>
<dbReference type="InterPro" id="IPR003672">
    <property type="entry name" value="CobN/Mg_chltase"/>
</dbReference>
<comment type="caution">
    <text evidence="2">The sequence shown here is derived from an EMBL/GenBank/DDBJ whole genome shotgun (WGS) entry which is preliminary data.</text>
</comment>